<keyword evidence="1" id="KW-1133">Transmembrane helix</keyword>
<dbReference type="RefSeq" id="WP_223629882.1">
    <property type="nucleotide sequence ID" value="NZ_JAIQDJ010000030.1"/>
</dbReference>
<gene>
    <name evidence="2" type="ORF">K7B09_12880</name>
</gene>
<feature type="transmembrane region" description="Helical" evidence="1">
    <location>
        <begin position="51"/>
        <end position="71"/>
    </location>
</feature>
<feature type="transmembrane region" description="Helical" evidence="1">
    <location>
        <begin position="20"/>
        <end position="39"/>
    </location>
</feature>
<evidence type="ECO:0000313" key="2">
    <source>
        <dbReference type="EMBL" id="MBZ4187216.1"/>
    </source>
</evidence>
<name>A0ABS7THK2_9GAMM</name>
<evidence type="ECO:0008006" key="4">
    <source>
        <dbReference type="Google" id="ProtNLM"/>
    </source>
</evidence>
<protein>
    <recommendedName>
        <fullName evidence="4">Transposase</fullName>
    </recommendedName>
</protein>
<dbReference type="Proteomes" id="UP001430290">
    <property type="component" value="Unassembled WGS sequence"/>
</dbReference>
<evidence type="ECO:0000256" key="1">
    <source>
        <dbReference type="SAM" id="Phobius"/>
    </source>
</evidence>
<sequence length="142" mass="15706">MKLIDKLKDTLADRAAEAIASSLTVVLAWAAYQIAPAILPAIEDVVSKRFLLALLATSSALNVIFFVATWYSSKSDDLRLKYGVYWDKQKNPHCPSCKKPISGYASYQFHGKGYYCKPCNKVFPLTDAQGNTIEPAQVLSEL</sequence>
<keyword evidence="1" id="KW-0812">Transmembrane</keyword>
<evidence type="ECO:0000313" key="3">
    <source>
        <dbReference type="Proteomes" id="UP001430290"/>
    </source>
</evidence>
<comment type="caution">
    <text evidence="2">The sequence shown here is derived from an EMBL/GenBank/DDBJ whole genome shotgun (WGS) entry which is preliminary data.</text>
</comment>
<keyword evidence="1" id="KW-0472">Membrane</keyword>
<reference evidence="2" key="1">
    <citation type="submission" date="2021-09" db="EMBL/GenBank/DDBJ databases">
        <authorList>
            <person name="Wu T."/>
            <person name="Guo S.Z."/>
        </authorList>
    </citation>
    <scope>NUCLEOTIDE SEQUENCE</scope>
    <source>
        <strain evidence="2">RSS-23</strain>
    </source>
</reference>
<keyword evidence="3" id="KW-1185">Reference proteome</keyword>
<proteinExistence type="predicted"/>
<dbReference type="EMBL" id="JAIQDJ010000030">
    <property type="protein sequence ID" value="MBZ4187216.1"/>
    <property type="molecule type" value="Genomic_DNA"/>
</dbReference>
<accession>A0ABS7THK2</accession>
<organism evidence="2 3">
    <name type="scientific">Thermomonas beijingensis</name>
    <dbReference type="NCBI Taxonomy" id="2872701"/>
    <lineage>
        <taxon>Bacteria</taxon>
        <taxon>Pseudomonadati</taxon>
        <taxon>Pseudomonadota</taxon>
        <taxon>Gammaproteobacteria</taxon>
        <taxon>Lysobacterales</taxon>
        <taxon>Lysobacteraceae</taxon>
        <taxon>Thermomonas</taxon>
    </lineage>
</organism>